<dbReference type="AlphaFoldDB" id="A0A9N9N0J3"/>
<organism evidence="1 2">
    <name type="scientific">Ceutorhynchus assimilis</name>
    <name type="common">cabbage seed weevil</name>
    <dbReference type="NCBI Taxonomy" id="467358"/>
    <lineage>
        <taxon>Eukaryota</taxon>
        <taxon>Metazoa</taxon>
        <taxon>Ecdysozoa</taxon>
        <taxon>Arthropoda</taxon>
        <taxon>Hexapoda</taxon>
        <taxon>Insecta</taxon>
        <taxon>Pterygota</taxon>
        <taxon>Neoptera</taxon>
        <taxon>Endopterygota</taxon>
        <taxon>Coleoptera</taxon>
        <taxon>Polyphaga</taxon>
        <taxon>Cucujiformia</taxon>
        <taxon>Curculionidae</taxon>
        <taxon>Ceutorhynchinae</taxon>
        <taxon>Ceutorhynchus</taxon>
    </lineage>
</organism>
<reference evidence="1" key="1">
    <citation type="submission" date="2022-01" db="EMBL/GenBank/DDBJ databases">
        <authorList>
            <person name="King R."/>
        </authorList>
    </citation>
    <scope>NUCLEOTIDE SEQUENCE</scope>
</reference>
<dbReference type="EMBL" id="OU892285">
    <property type="protein sequence ID" value="CAG9773706.1"/>
    <property type="molecule type" value="Genomic_DNA"/>
</dbReference>
<keyword evidence="2" id="KW-1185">Reference proteome</keyword>
<dbReference type="PANTHER" id="PTHR47018:SF1">
    <property type="entry name" value="TESMIN_TSO1-LIKE CXC DOMAIN-CONTAINING PROTEIN"/>
    <property type="match status" value="1"/>
</dbReference>
<dbReference type="PANTHER" id="PTHR47018">
    <property type="entry name" value="CXC DOMAIN-CONTAINING PROTEIN-RELATED"/>
    <property type="match status" value="1"/>
</dbReference>
<dbReference type="Proteomes" id="UP001152799">
    <property type="component" value="Chromosome 9"/>
</dbReference>
<gene>
    <name evidence="1" type="ORF">CEUTPL_LOCUS14092</name>
</gene>
<evidence type="ECO:0000313" key="1">
    <source>
        <dbReference type="EMBL" id="CAG9773706.1"/>
    </source>
</evidence>
<evidence type="ECO:0000313" key="2">
    <source>
        <dbReference type="Proteomes" id="UP001152799"/>
    </source>
</evidence>
<protein>
    <submittedName>
        <fullName evidence="1">Uncharacterized protein</fullName>
    </submittedName>
</protein>
<proteinExistence type="predicted"/>
<dbReference type="OrthoDB" id="6753017at2759"/>
<name>A0A9N9N0J3_9CUCU</name>
<accession>A0A9N9N0J3</accession>
<sequence>MFTRGIRGGDWESYRGALSDMLPYIALYDHGNYLKSLSVHIADLNQLPLEVEAGFHSGDFAVLKTKKKFSQVELDHAQETQISEQTYSMFSKASSTLCHKEETGSRRSRDLHDEDAILQLMETYNLGSTERCCTVLSNVATKDIATTKISEALLTAKQRGAELVQNFARQRLVQNPENGKFLVNYHATLHKNNALTLGDLYKEMPTQASNTKQVMDTDRDFLRILIAACKGGRKIDLKKILKHELCKVRVSLATAYGELRTAEKASLVKEILMGIECQSKLSFAKNDSILMIDGMAFVLSLGRPQLA</sequence>